<name>A0A841FJZ6_9ACTN</name>
<evidence type="ECO:0000313" key="1">
    <source>
        <dbReference type="EMBL" id="MBB6035263.1"/>
    </source>
</evidence>
<comment type="caution">
    <text evidence="1">The sequence shown here is derived from an EMBL/GenBank/DDBJ whole genome shotgun (WGS) entry which is preliminary data.</text>
</comment>
<keyword evidence="2" id="KW-1185">Reference proteome</keyword>
<dbReference type="AlphaFoldDB" id="A0A841FJZ6"/>
<reference evidence="1 2" key="1">
    <citation type="submission" date="2020-08" db="EMBL/GenBank/DDBJ databases">
        <title>Genomic Encyclopedia of Type Strains, Phase IV (KMG-IV): sequencing the most valuable type-strain genomes for metagenomic binning, comparative biology and taxonomic classification.</title>
        <authorList>
            <person name="Goeker M."/>
        </authorList>
    </citation>
    <scope>NUCLEOTIDE SEQUENCE [LARGE SCALE GENOMIC DNA]</scope>
    <source>
        <strain evidence="1 2">YIM 65646</strain>
    </source>
</reference>
<protein>
    <submittedName>
        <fullName evidence="1">Uncharacterized protein</fullName>
    </submittedName>
</protein>
<accession>A0A841FJZ6</accession>
<gene>
    <name evidence="1" type="ORF">HNR73_003120</name>
</gene>
<sequence>MTAPAYPGIRPLPFPTRTTRTGWRHRPSAGKASPVEFHLALALRRHKREQAVLTDHRPGRRRLRVVRFAGFPIPALIMRCRCCGAVWPCRELLGVLRTKFGWTATTDRLDRALNRLRRGLGLDPG</sequence>
<dbReference type="EMBL" id="JACHGT010000006">
    <property type="protein sequence ID" value="MBB6035263.1"/>
    <property type="molecule type" value="Genomic_DNA"/>
</dbReference>
<organism evidence="1 2">
    <name type="scientific">Phytomonospora endophytica</name>
    <dbReference type="NCBI Taxonomy" id="714109"/>
    <lineage>
        <taxon>Bacteria</taxon>
        <taxon>Bacillati</taxon>
        <taxon>Actinomycetota</taxon>
        <taxon>Actinomycetes</taxon>
        <taxon>Micromonosporales</taxon>
        <taxon>Micromonosporaceae</taxon>
        <taxon>Phytomonospora</taxon>
    </lineage>
</organism>
<dbReference type="Proteomes" id="UP000548476">
    <property type="component" value="Unassembled WGS sequence"/>
</dbReference>
<proteinExistence type="predicted"/>
<evidence type="ECO:0000313" key="2">
    <source>
        <dbReference type="Proteomes" id="UP000548476"/>
    </source>
</evidence>
<dbReference type="RefSeq" id="WP_184788115.1">
    <property type="nucleotide sequence ID" value="NZ_BONT01000004.1"/>
</dbReference>